<proteinExistence type="predicted"/>
<keyword evidence="3" id="KW-1185">Reference proteome</keyword>
<evidence type="ECO:0000313" key="2">
    <source>
        <dbReference type="EMBL" id="KAE9386716.1"/>
    </source>
</evidence>
<feature type="coiled-coil region" evidence="1">
    <location>
        <begin position="21"/>
        <end position="48"/>
    </location>
</feature>
<name>A0A6A4GML7_9AGAR</name>
<keyword evidence="1" id="KW-0175">Coiled coil</keyword>
<evidence type="ECO:0000256" key="1">
    <source>
        <dbReference type="SAM" id="Coils"/>
    </source>
</evidence>
<dbReference type="EMBL" id="ML769854">
    <property type="protein sequence ID" value="KAE9386716.1"/>
    <property type="molecule type" value="Genomic_DNA"/>
</dbReference>
<dbReference type="AlphaFoldDB" id="A0A6A4GML7"/>
<gene>
    <name evidence="2" type="ORF">BT96DRAFT_512890</name>
</gene>
<dbReference type="OrthoDB" id="3365698at2759"/>
<reference evidence="2" key="1">
    <citation type="journal article" date="2019" name="Environ. Microbiol.">
        <title>Fungal ecological strategies reflected in gene transcription - a case study of two litter decomposers.</title>
        <authorList>
            <person name="Barbi F."/>
            <person name="Kohler A."/>
            <person name="Barry K."/>
            <person name="Baskaran P."/>
            <person name="Daum C."/>
            <person name="Fauchery L."/>
            <person name="Ihrmark K."/>
            <person name="Kuo A."/>
            <person name="LaButti K."/>
            <person name="Lipzen A."/>
            <person name="Morin E."/>
            <person name="Grigoriev I.V."/>
            <person name="Henrissat B."/>
            <person name="Lindahl B."/>
            <person name="Martin F."/>
        </authorList>
    </citation>
    <scope>NUCLEOTIDE SEQUENCE</scope>
    <source>
        <strain evidence="2">JB14</strain>
    </source>
</reference>
<evidence type="ECO:0000313" key="3">
    <source>
        <dbReference type="Proteomes" id="UP000799118"/>
    </source>
</evidence>
<sequence>MAQYLSLRRIEGPISLTPAEIFFLRHQLSETEDQKAVLEKEIKSFDSDDLEIQLLDIQKNVKEKAITSLRNVLSPIRRIPPEILFKILQFSCLPEDGMYKADCEVTRRTFTISGVCVAWRKAAHANPLMWTEICIDFEEVKKDRLFMELMDQWMARSRGLPLDFYLDDLEAWFVRRILNFRLQMRSLYLKGQDFVSYFPFFHLPPSSLPLLEEVYFASTGFDSKLKTSSIQFPMESRYFLQHRNYSMSRSREIQ</sequence>
<dbReference type="Proteomes" id="UP000799118">
    <property type="component" value="Unassembled WGS sequence"/>
</dbReference>
<protein>
    <submittedName>
        <fullName evidence="2">Uncharacterized protein</fullName>
    </submittedName>
</protein>
<accession>A0A6A4GML7</accession>
<organism evidence="2 3">
    <name type="scientific">Gymnopus androsaceus JB14</name>
    <dbReference type="NCBI Taxonomy" id="1447944"/>
    <lineage>
        <taxon>Eukaryota</taxon>
        <taxon>Fungi</taxon>
        <taxon>Dikarya</taxon>
        <taxon>Basidiomycota</taxon>
        <taxon>Agaricomycotina</taxon>
        <taxon>Agaricomycetes</taxon>
        <taxon>Agaricomycetidae</taxon>
        <taxon>Agaricales</taxon>
        <taxon>Marasmiineae</taxon>
        <taxon>Omphalotaceae</taxon>
        <taxon>Gymnopus</taxon>
    </lineage>
</organism>